<dbReference type="OrthoDB" id="1045046at2"/>
<dbReference type="KEGG" id="bsa:Bacsa_0041"/>
<keyword evidence="2" id="KW-1185">Reference proteome</keyword>
<evidence type="ECO:0000313" key="1">
    <source>
        <dbReference type="EMBL" id="ADY34656.1"/>
    </source>
</evidence>
<dbReference type="Proteomes" id="UP000007486">
    <property type="component" value="Chromosome"/>
</dbReference>
<dbReference type="HOGENOM" id="CLU_168061_1_0_10"/>
<name>F0R4G6_PHOSB</name>
<protein>
    <recommendedName>
        <fullName evidence="3">XRE family transcriptional regulator</fullName>
    </recommendedName>
</protein>
<dbReference type="STRING" id="667015.Bacsa_0041"/>
<reference evidence="1 2" key="1">
    <citation type="journal article" date="2011" name="Stand. Genomic Sci.">
        <title>Complete genome sequence of Bacteroides salanitronis type strain (BL78).</title>
        <authorList>
            <person name="Gronow S."/>
            <person name="Held B."/>
            <person name="Lucas S."/>
            <person name="Lapidus A."/>
            <person name="Del Rio T.G."/>
            <person name="Nolan M."/>
            <person name="Tice H."/>
            <person name="Deshpande S."/>
            <person name="Cheng J.F."/>
            <person name="Pitluck S."/>
            <person name="Liolios K."/>
            <person name="Pagani I."/>
            <person name="Ivanova N."/>
            <person name="Mavromatis K."/>
            <person name="Pati A."/>
            <person name="Tapia R."/>
            <person name="Han C."/>
            <person name="Goodwin L."/>
            <person name="Chen A."/>
            <person name="Palaniappan K."/>
            <person name="Land M."/>
            <person name="Hauser L."/>
            <person name="Chang Y.J."/>
            <person name="Jeffries C.D."/>
            <person name="Brambilla E.M."/>
            <person name="Rohde M."/>
            <person name="Goker M."/>
            <person name="Detter J.C."/>
            <person name="Woyke T."/>
            <person name="Bristow J."/>
            <person name="Markowitz V."/>
            <person name="Hugenholtz P."/>
            <person name="Kyrpides N.C."/>
            <person name="Klenk H.P."/>
            <person name="Eisen J.A."/>
        </authorList>
    </citation>
    <scope>NUCLEOTIDE SEQUENCE [LARGE SCALE GENOMIC DNA]</scope>
    <source>
        <strain evidence="1 2">DSM 18170</strain>
    </source>
</reference>
<evidence type="ECO:0008006" key="3">
    <source>
        <dbReference type="Google" id="ProtNLM"/>
    </source>
</evidence>
<evidence type="ECO:0000313" key="2">
    <source>
        <dbReference type="Proteomes" id="UP000007486"/>
    </source>
</evidence>
<organism evidence="1 2">
    <name type="scientific">Phocaeicola salanitronis (strain DSM 18170 / JCM 13657 / CCUG 60908 / BL78)</name>
    <name type="common">Bacteroides salanitronis</name>
    <dbReference type="NCBI Taxonomy" id="667015"/>
    <lineage>
        <taxon>Bacteria</taxon>
        <taxon>Pseudomonadati</taxon>
        <taxon>Bacteroidota</taxon>
        <taxon>Bacteroidia</taxon>
        <taxon>Bacteroidales</taxon>
        <taxon>Bacteroidaceae</taxon>
        <taxon>Phocaeicola</taxon>
    </lineage>
</organism>
<proteinExistence type="predicted"/>
<accession>F0R4G6</accession>
<dbReference type="EMBL" id="CP002530">
    <property type="protein sequence ID" value="ADY34656.1"/>
    <property type="molecule type" value="Genomic_DNA"/>
</dbReference>
<dbReference type="AlphaFoldDB" id="F0R4G6"/>
<gene>
    <name evidence="1" type="ordered locus">Bacsa_0041</name>
</gene>
<dbReference type="RefSeq" id="WP_013616118.1">
    <property type="nucleotide sequence ID" value="NC_015164.1"/>
</dbReference>
<dbReference type="eggNOG" id="ENOG5033NAS">
    <property type="taxonomic scope" value="Bacteria"/>
</dbReference>
<sequence length="76" mass="8875">MKSIGSLIKEELEKQERSVSWFARKLACDRSNVYRLFQKESIDTHLLARISLILNRDFFSELSADIHLSDSEENTD</sequence>